<evidence type="ECO:0000313" key="1">
    <source>
        <dbReference type="EMBL" id="QHU03154.1"/>
    </source>
</evidence>
<dbReference type="EMBL" id="MN740370">
    <property type="protein sequence ID" value="QHU03154.1"/>
    <property type="molecule type" value="Genomic_DNA"/>
</dbReference>
<dbReference type="AlphaFoldDB" id="A0A6C0JHL9"/>
<sequence length="127" mass="15092">MSSQNGKIVLLSGPDMTGDFQQMKRECCDRFGNFIFPDSKKVIDILKQQNRSPMTLEEIIDVYENGTQVEYYDTIYCYYCVNKKNYKNYMLSPDDGENKDNYYHRLRTGVLKFSQEEDFNVWIIKCE</sequence>
<reference evidence="1" key="1">
    <citation type="journal article" date="2020" name="Nature">
        <title>Giant virus diversity and host interactions through global metagenomics.</title>
        <authorList>
            <person name="Schulz F."/>
            <person name="Roux S."/>
            <person name="Paez-Espino D."/>
            <person name="Jungbluth S."/>
            <person name="Walsh D.A."/>
            <person name="Denef V.J."/>
            <person name="McMahon K.D."/>
            <person name="Konstantinidis K.T."/>
            <person name="Eloe-Fadrosh E.A."/>
            <person name="Kyrpides N.C."/>
            <person name="Woyke T."/>
        </authorList>
    </citation>
    <scope>NUCLEOTIDE SEQUENCE</scope>
    <source>
        <strain evidence="1">GVMAG-M-3300025890-48</strain>
    </source>
</reference>
<organism evidence="1">
    <name type="scientific">viral metagenome</name>
    <dbReference type="NCBI Taxonomy" id="1070528"/>
    <lineage>
        <taxon>unclassified sequences</taxon>
        <taxon>metagenomes</taxon>
        <taxon>organismal metagenomes</taxon>
    </lineage>
</organism>
<accession>A0A6C0JHL9</accession>
<protein>
    <submittedName>
        <fullName evidence="1">Uncharacterized protein</fullName>
    </submittedName>
</protein>
<proteinExistence type="predicted"/>
<name>A0A6C0JHL9_9ZZZZ</name>